<dbReference type="CDD" id="cd06462">
    <property type="entry name" value="Peptidase_S24_S26"/>
    <property type="match status" value="1"/>
</dbReference>
<dbReference type="KEGG" id="ole:K0B96_02990"/>
<evidence type="ECO:0000313" key="2">
    <source>
        <dbReference type="Proteomes" id="UP000825051"/>
    </source>
</evidence>
<organism evidence="1 2">
    <name type="scientific">Horticoccus luteus</name>
    <dbReference type="NCBI Taxonomy" id="2862869"/>
    <lineage>
        <taxon>Bacteria</taxon>
        <taxon>Pseudomonadati</taxon>
        <taxon>Verrucomicrobiota</taxon>
        <taxon>Opitutia</taxon>
        <taxon>Opitutales</taxon>
        <taxon>Opitutaceae</taxon>
        <taxon>Horticoccus</taxon>
    </lineage>
</organism>
<accession>A0A8F9XM21</accession>
<dbReference type="Proteomes" id="UP000825051">
    <property type="component" value="Chromosome"/>
</dbReference>
<gene>
    <name evidence="1" type="ORF">K0B96_02990</name>
</gene>
<protein>
    <submittedName>
        <fullName evidence="1">S24/S26 family peptidase</fullName>
    </submittedName>
</protein>
<sequence>MKAYFPRSLFRFQVLLALVMLAGALMGGGCATYSPEKNLSLLLESAPVPRLVPAGKEFATADRVAKPAAGDVAFAGVGESMEPMYAPGTAIIARKCAFNELRAGMAVVYLNTDGHYVAHMLLENTRRGWTAIGVNNADPDADLVTPWNLVGVVREAFVANTAKLNPMVAAKISLRDSLEHGVYAMAAE</sequence>
<reference evidence="1" key="1">
    <citation type="submission" date="2021-08" db="EMBL/GenBank/DDBJ databases">
        <title>Genome of a novel bacterium of the phylum Verrucomicrobia, Oleiharenicola sp. KSB-15.</title>
        <authorList>
            <person name="Chung J.-H."/>
            <person name="Ahn J.-H."/>
            <person name="Yoon Y."/>
            <person name="Kim D.-Y."/>
            <person name="An S.-H."/>
            <person name="Park I."/>
            <person name="Yeon J."/>
        </authorList>
    </citation>
    <scope>NUCLEOTIDE SEQUENCE</scope>
    <source>
        <strain evidence="1">KSB-15</strain>
    </source>
</reference>
<dbReference type="AlphaFoldDB" id="A0A8F9XM21"/>
<dbReference type="PROSITE" id="PS51257">
    <property type="entry name" value="PROKAR_LIPOPROTEIN"/>
    <property type="match status" value="1"/>
</dbReference>
<proteinExistence type="predicted"/>
<dbReference type="RefSeq" id="WP_220163692.1">
    <property type="nucleotide sequence ID" value="NZ_CP080507.1"/>
</dbReference>
<evidence type="ECO:0000313" key="1">
    <source>
        <dbReference type="EMBL" id="QYM79599.1"/>
    </source>
</evidence>
<name>A0A8F9XM21_9BACT</name>
<keyword evidence="2" id="KW-1185">Reference proteome</keyword>
<dbReference type="EMBL" id="CP080507">
    <property type="protein sequence ID" value="QYM79599.1"/>
    <property type="molecule type" value="Genomic_DNA"/>
</dbReference>